<dbReference type="Gene3D" id="3.20.20.80">
    <property type="entry name" value="Glycosidases"/>
    <property type="match status" value="1"/>
</dbReference>
<proteinExistence type="predicted"/>
<dbReference type="RefSeq" id="WP_308787193.1">
    <property type="nucleotide sequence ID" value="NZ_JAUSWB010000004.1"/>
</dbReference>
<gene>
    <name evidence="3" type="ORF">QOZ98_001894</name>
</gene>
<sequence length="402" mass="44804">MAKSWKWLAIYAASISVASAGNVYAAEEDKAPDFTPRSYHVAELDSQVLAASSLYAFDSGLDFAYPDAVRGIFVTANSAGGERFDSLIDLVDESDLNAMVIDIKEDFGHLTYIPEEGSVLAELDMGQGLIKDPRAMLERLEEKEIYPIARVVVFKDTVLAEERPELTFMDGDQVWKNNRGESFVNPFMKEVWDYNVKVAIEAAKLGFKEIQFDYVRFPEGFENRAESLSYSLGDYEEADIDPTQKRVEAVTDFVAYAREQLAPYGVEVSVDIFGYAATLPEAPGIGQNFSKISENVDVISSMIYPSHWTSYFGIAKPDLEPYQLVAEYAKVENQVLGALDNPPVSRPWLQDFTASYLGAGNYMNYGKPEVEAQIKALHDNGIDEYLLWNAGNSYSPGVDYTP</sequence>
<keyword evidence="4" id="KW-1185">Reference proteome</keyword>
<dbReference type="Pfam" id="PF13200">
    <property type="entry name" value="DUF4015"/>
    <property type="match status" value="1"/>
</dbReference>
<feature type="domain" description="DUF4015" evidence="2">
    <location>
        <begin position="71"/>
        <end position="394"/>
    </location>
</feature>
<dbReference type="Proteomes" id="UP001241988">
    <property type="component" value="Unassembled WGS sequence"/>
</dbReference>
<feature type="signal peptide" evidence="1">
    <location>
        <begin position="1"/>
        <end position="25"/>
    </location>
</feature>
<comment type="caution">
    <text evidence="3">The sequence shown here is derived from an EMBL/GenBank/DDBJ whole genome shotgun (WGS) entry which is preliminary data.</text>
</comment>
<keyword evidence="1" id="KW-0732">Signal</keyword>
<name>A0ABU0GX11_9BACL</name>
<accession>A0ABU0GX11</accession>
<protein>
    <recommendedName>
        <fullName evidence="2">DUF4015 domain-containing protein</fullName>
    </recommendedName>
</protein>
<organism evidence="3 4">
    <name type="scientific">Planomicrobium stackebrandtii</name>
    <dbReference type="NCBI Taxonomy" id="253160"/>
    <lineage>
        <taxon>Bacteria</taxon>
        <taxon>Bacillati</taxon>
        <taxon>Bacillota</taxon>
        <taxon>Bacilli</taxon>
        <taxon>Bacillales</taxon>
        <taxon>Caryophanaceae</taxon>
        <taxon>Planomicrobium</taxon>
    </lineage>
</organism>
<reference evidence="3 4" key="1">
    <citation type="submission" date="2023-07" db="EMBL/GenBank/DDBJ databases">
        <title>Genomic Encyclopedia of Type Strains, Phase IV (KMG-IV): sequencing the most valuable type-strain genomes for metagenomic binning, comparative biology and taxonomic classification.</title>
        <authorList>
            <person name="Goeker M."/>
        </authorList>
    </citation>
    <scope>NUCLEOTIDE SEQUENCE [LARGE SCALE GENOMIC DNA]</scope>
    <source>
        <strain evidence="3 4">DSM 16419</strain>
    </source>
</reference>
<dbReference type="EMBL" id="JAUSWB010000004">
    <property type="protein sequence ID" value="MDQ0429067.1"/>
    <property type="molecule type" value="Genomic_DNA"/>
</dbReference>
<evidence type="ECO:0000313" key="3">
    <source>
        <dbReference type="EMBL" id="MDQ0429067.1"/>
    </source>
</evidence>
<evidence type="ECO:0000259" key="2">
    <source>
        <dbReference type="Pfam" id="PF13200"/>
    </source>
</evidence>
<dbReference type="InterPro" id="IPR025275">
    <property type="entry name" value="DUF4015"/>
</dbReference>
<evidence type="ECO:0000313" key="4">
    <source>
        <dbReference type="Proteomes" id="UP001241988"/>
    </source>
</evidence>
<feature type="chain" id="PRO_5045883737" description="DUF4015 domain-containing protein" evidence="1">
    <location>
        <begin position="26"/>
        <end position="402"/>
    </location>
</feature>
<evidence type="ECO:0000256" key="1">
    <source>
        <dbReference type="SAM" id="SignalP"/>
    </source>
</evidence>